<dbReference type="Pfam" id="PF13581">
    <property type="entry name" value="HATPase_c_2"/>
    <property type="match status" value="1"/>
</dbReference>
<evidence type="ECO:0000256" key="3">
    <source>
        <dbReference type="ARBA" id="ARBA00022553"/>
    </source>
</evidence>
<dbReference type="InterPro" id="IPR036890">
    <property type="entry name" value="HATPase_C_sf"/>
</dbReference>
<dbReference type="SUPFAM" id="SSF55874">
    <property type="entry name" value="ATPase domain of HSP90 chaperone/DNA topoisomerase II/histidine kinase"/>
    <property type="match status" value="1"/>
</dbReference>
<dbReference type="InterPro" id="IPR029151">
    <property type="entry name" value="Sensor-like_sf"/>
</dbReference>
<keyword evidence="10 13" id="KW-1133">Transmembrane helix</keyword>
<reference evidence="16 17" key="1">
    <citation type="submission" date="2024-10" db="EMBL/GenBank/DDBJ databases">
        <title>The Natural Products Discovery Center: Release of the First 8490 Sequenced Strains for Exploring Actinobacteria Biosynthetic Diversity.</title>
        <authorList>
            <person name="Kalkreuter E."/>
            <person name="Kautsar S.A."/>
            <person name="Yang D."/>
            <person name="Bader C.D."/>
            <person name="Teijaro C.N."/>
            <person name="Fluegel L."/>
            <person name="Davis C.M."/>
            <person name="Simpson J.R."/>
            <person name="Lauterbach L."/>
            <person name="Steele A.D."/>
            <person name="Gui C."/>
            <person name="Meng S."/>
            <person name="Li G."/>
            <person name="Viehrig K."/>
            <person name="Ye F."/>
            <person name="Su P."/>
            <person name="Kiefer A.F."/>
            <person name="Nichols A."/>
            <person name="Cepeda A.J."/>
            <person name="Yan W."/>
            <person name="Fan B."/>
            <person name="Jiang Y."/>
            <person name="Adhikari A."/>
            <person name="Zheng C.-J."/>
            <person name="Schuster L."/>
            <person name="Cowan T.M."/>
            <person name="Smanski M.J."/>
            <person name="Chevrette M.G."/>
            <person name="De Carvalho L.P.S."/>
            <person name="Shen B."/>
        </authorList>
    </citation>
    <scope>NUCLEOTIDE SEQUENCE [LARGE SCALE GENOMIC DNA]</scope>
    <source>
        <strain evidence="16 17">NPDC020295</strain>
    </source>
</reference>
<name>A0ABW7VCG9_STROI</name>
<evidence type="ECO:0000256" key="6">
    <source>
        <dbReference type="ARBA" id="ARBA00022741"/>
    </source>
</evidence>
<keyword evidence="2" id="KW-1003">Cell membrane</keyword>
<evidence type="ECO:0000256" key="11">
    <source>
        <dbReference type="ARBA" id="ARBA00023012"/>
    </source>
</evidence>
<keyword evidence="8" id="KW-0378">Hydrolase</keyword>
<evidence type="ECO:0000313" key="16">
    <source>
        <dbReference type="EMBL" id="MFI2158391.1"/>
    </source>
</evidence>
<comment type="caution">
    <text evidence="16">The sequence shown here is derived from an EMBL/GenBank/DDBJ whole genome shotgun (WGS) entry which is preliminary data.</text>
</comment>
<comment type="subcellular location">
    <subcellularLocation>
        <location evidence="1">Cell membrane</location>
        <topology evidence="1">Multi-pass membrane protein</topology>
    </subcellularLocation>
</comment>
<evidence type="ECO:0000259" key="14">
    <source>
        <dbReference type="SMART" id="SM00065"/>
    </source>
</evidence>
<dbReference type="InterPro" id="IPR035965">
    <property type="entry name" value="PAS-like_dom_sf"/>
</dbReference>
<feature type="domain" description="PPM-type phosphatase" evidence="15">
    <location>
        <begin position="544"/>
        <end position="762"/>
    </location>
</feature>
<dbReference type="InterPro" id="IPR036457">
    <property type="entry name" value="PPM-type-like_dom_sf"/>
</dbReference>
<dbReference type="CDD" id="cd16936">
    <property type="entry name" value="HATPase_RsbW-like"/>
    <property type="match status" value="1"/>
</dbReference>
<dbReference type="SUPFAM" id="SSF55785">
    <property type="entry name" value="PYP-like sensor domain (PAS domain)"/>
    <property type="match status" value="1"/>
</dbReference>
<dbReference type="Pfam" id="PF07228">
    <property type="entry name" value="SpoIIE"/>
    <property type="match status" value="1"/>
</dbReference>
<keyword evidence="7" id="KW-0418">Kinase</keyword>
<dbReference type="InterPro" id="IPR013656">
    <property type="entry name" value="PAS_4"/>
</dbReference>
<keyword evidence="12 13" id="KW-0472">Membrane</keyword>
<dbReference type="SUPFAM" id="SSF81606">
    <property type="entry name" value="PP2C-like"/>
    <property type="match status" value="1"/>
</dbReference>
<keyword evidence="3" id="KW-0597">Phosphoprotein</keyword>
<dbReference type="EMBL" id="JBIRWM010000010">
    <property type="protein sequence ID" value="MFI2158391.1"/>
    <property type="molecule type" value="Genomic_DNA"/>
</dbReference>
<organism evidence="16 17">
    <name type="scientific">Streptomyces olivaceoviridis</name>
    <name type="common">Streptomyces corchorusii</name>
    <dbReference type="NCBI Taxonomy" id="1921"/>
    <lineage>
        <taxon>Bacteria</taxon>
        <taxon>Bacillati</taxon>
        <taxon>Actinomycetota</taxon>
        <taxon>Actinomycetes</taxon>
        <taxon>Kitasatosporales</taxon>
        <taxon>Streptomycetaceae</taxon>
        <taxon>Streptomyces</taxon>
    </lineage>
</organism>
<evidence type="ECO:0000313" key="17">
    <source>
        <dbReference type="Proteomes" id="UP001611397"/>
    </source>
</evidence>
<sequence>MSDASVRFRRFSWRTVIDKSPRSVAGQVFLLQVALVMLLVLCAVVALVLQSKRDTGTEARRRSIAVAQTFAHAPGLLRALKSPDPSRVLQPLTEAGRRSAGVDFIVVMDTHGIRYTHPIPARIGERFVGTIGPSLAGKVYTESVQGPLGHEVQATVPVDDGHGKVVALVSAGLKVKHVTSELDRQLPIILAAGGGALVVSTGGTALVGRRLRRQTHGLGPDEMTRMYEHHDAVLHSVREGVLIIGPDGRLLLANDEARRLLELPPDAEGRTVRELPELDPATVELLASGREASDEVHFAKGRLLAVNQRPTQYAGGPRGTVVTLRDSTELQAVSGRAEAARERLELLYDAGLCIGSTLDVVRTADELARVAVPRFADFVTVDLADAVLHGEEPAPTAHDIRRVAVNGVQDDHPLYELGRLIDFLPSTPQARGYGAGRSELVTDLSRAEGWQAQDPERTRRILDYGIHSLIAAPIRARGVVLGMATFWRSKREPFDAEELTLAEELVARAAVSIDNARRYTREHALAVTLQRSLLPRALPEQSALDVGYRYLPAQSGVSGDWFDVIPLSGGRVALAVGDVVGHGLHAAATMGRLRTAVHNFSTLDLPPDELLQHVDDLVGRLDQEEPCPEKSGEIVGATCLYAIYDPVTRRCEMARAGHLAPALVLPDGSVTYPDVPAGPPLGLGGLPFQTAELELPEGSQLVLYTDGLIEDRRRDLDEGMELLRRALAGHPGRSPEESCQAVLERLLPERPGDDVALLVARTRALPADRVADWDVPRDPAAVSGMRGTVSDKLAEWGLSELDFATELVLSELLTNAIRYGSDPIHVRLIHDRTLICEVADGSSTSPHLRYAATTDEGGRGLFLVSQLAERWGTRYTPQGKVIWAELSAPDLSRLIGDFADLEDLGELGD</sequence>
<evidence type="ECO:0000256" key="5">
    <source>
        <dbReference type="ARBA" id="ARBA00022692"/>
    </source>
</evidence>
<evidence type="ECO:0000256" key="1">
    <source>
        <dbReference type="ARBA" id="ARBA00004651"/>
    </source>
</evidence>
<dbReference type="PANTHER" id="PTHR43156:SF2">
    <property type="entry name" value="STAGE II SPORULATION PROTEIN E"/>
    <property type="match status" value="1"/>
</dbReference>
<evidence type="ECO:0000256" key="8">
    <source>
        <dbReference type="ARBA" id="ARBA00022801"/>
    </source>
</evidence>
<dbReference type="InterPro" id="IPR003018">
    <property type="entry name" value="GAF"/>
</dbReference>
<dbReference type="Pfam" id="PF17203">
    <property type="entry name" value="sCache_3_2"/>
    <property type="match status" value="1"/>
</dbReference>
<evidence type="ECO:0000256" key="10">
    <source>
        <dbReference type="ARBA" id="ARBA00022989"/>
    </source>
</evidence>
<feature type="transmembrane region" description="Helical" evidence="13">
    <location>
        <begin position="28"/>
        <end position="49"/>
    </location>
</feature>
<proteinExistence type="predicted"/>
<dbReference type="SUPFAM" id="SSF103190">
    <property type="entry name" value="Sensory domain-like"/>
    <property type="match status" value="1"/>
</dbReference>
<dbReference type="PANTHER" id="PTHR43156">
    <property type="entry name" value="STAGE II SPORULATION PROTEIN E-RELATED"/>
    <property type="match status" value="1"/>
</dbReference>
<dbReference type="SUPFAM" id="SSF55781">
    <property type="entry name" value="GAF domain-like"/>
    <property type="match status" value="1"/>
</dbReference>
<keyword evidence="11" id="KW-0902">Two-component regulatory system</keyword>
<evidence type="ECO:0000256" key="12">
    <source>
        <dbReference type="ARBA" id="ARBA00023136"/>
    </source>
</evidence>
<keyword evidence="6" id="KW-0547">Nucleotide-binding</keyword>
<evidence type="ECO:0000256" key="2">
    <source>
        <dbReference type="ARBA" id="ARBA00022475"/>
    </source>
</evidence>
<keyword evidence="9" id="KW-0067">ATP-binding</keyword>
<dbReference type="InterPro" id="IPR052016">
    <property type="entry name" value="Bact_Sigma-Reg"/>
</dbReference>
<keyword evidence="5 13" id="KW-0812">Transmembrane</keyword>
<dbReference type="Gene3D" id="3.30.565.10">
    <property type="entry name" value="Histidine kinase-like ATPase, C-terminal domain"/>
    <property type="match status" value="1"/>
</dbReference>
<accession>A0ABW7VCG9</accession>
<protein>
    <submittedName>
        <fullName evidence="16">SpoIIE family protein phosphatase</fullName>
    </submittedName>
</protein>
<dbReference type="InterPro" id="IPR003594">
    <property type="entry name" value="HATPase_dom"/>
</dbReference>
<dbReference type="Gene3D" id="3.30.450.20">
    <property type="entry name" value="PAS domain"/>
    <property type="match status" value="2"/>
</dbReference>
<dbReference type="InterPro" id="IPR001932">
    <property type="entry name" value="PPM-type_phosphatase-like_dom"/>
</dbReference>
<evidence type="ECO:0000256" key="4">
    <source>
        <dbReference type="ARBA" id="ARBA00022679"/>
    </source>
</evidence>
<dbReference type="SMART" id="SM00331">
    <property type="entry name" value="PP2C_SIG"/>
    <property type="match status" value="1"/>
</dbReference>
<dbReference type="Gene3D" id="3.60.40.10">
    <property type="entry name" value="PPM-type phosphatase domain"/>
    <property type="match status" value="1"/>
</dbReference>
<evidence type="ECO:0000256" key="9">
    <source>
        <dbReference type="ARBA" id="ARBA00022840"/>
    </source>
</evidence>
<keyword evidence="17" id="KW-1185">Reference proteome</keyword>
<dbReference type="Gene3D" id="3.30.450.40">
    <property type="match status" value="1"/>
</dbReference>
<evidence type="ECO:0000256" key="7">
    <source>
        <dbReference type="ARBA" id="ARBA00022777"/>
    </source>
</evidence>
<dbReference type="Pfam" id="PF01590">
    <property type="entry name" value="GAF"/>
    <property type="match status" value="1"/>
</dbReference>
<dbReference type="InterPro" id="IPR029016">
    <property type="entry name" value="GAF-like_dom_sf"/>
</dbReference>
<dbReference type="Proteomes" id="UP001611397">
    <property type="component" value="Unassembled WGS sequence"/>
</dbReference>
<feature type="domain" description="GAF" evidence="14">
    <location>
        <begin position="349"/>
        <end position="523"/>
    </location>
</feature>
<dbReference type="RefSeq" id="WP_208616626.1">
    <property type="nucleotide sequence ID" value="NZ_JBIRUT010000011.1"/>
</dbReference>
<dbReference type="SMART" id="SM00065">
    <property type="entry name" value="GAF"/>
    <property type="match status" value="1"/>
</dbReference>
<dbReference type="Pfam" id="PF08448">
    <property type="entry name" value="PAS_4"/>
    <property type="match status" value="1"/>
</dbReference>
<evidence type="ECO:0000256" key="13">
    <source>
        <dbReference type="SAM" id="Phobius"/>
    </source>
</evidence>
<dbReference type="InterPro" id="IPR033463">
    <property type="entry name" value="sCache_3"/>
</dbReference>
<evidence type="ECO:0000259" key="15">
    <source>
        <dbReference type="SMART" id="SM00331"/>
    </source>
</evidence>
<gene>
    <name evidence="16" type="ORF">ACH49L_22335</name>
</gene>
<keyword evidence="4" id="KW-0808">Transferase</keyword>